<dbReference type="AlphaFoldDB" id="A0AAV7UHY5"/>
<dbReference type="EMBL" id="JANPWB010000005">
    <property type="protein sequence ID" value="KAJ1188341.1"/>
    <property type="molecule type" value="Genomic_DNA"/>
</dbReference>
<dbReference type="Proteomes" id="UP001066276">
    <property type="component" value="Chromosome 3_1"/>
</dbReference>
<name>A0AAV7UHY5_PLEWA</name>
<comment type="caution">
    <text evidence="1">The sequence shown here is derived from an EMBL/GenBank/DDBJ whole genome shotgun (WGS) entry which is preliminary data.</text>
</comment>
<keyword evidence="2" id="KW-1185">Reference proteome</keyword>
<evidence type="ECO:0000313" key="1">
    <source>
        <dbReference type="EMBL" id="KAJ1188341.1"/>
    </source>
</evidence>
<accession>A0AAV7UHY5</accession>
<protein>
    <submittedName>
        <fullName evidence="1">Uncharacterized protein</fullName>
    </submittedName>
</protein>
<evidence type="ECO:0000313" key="2">
    <source>
        <dbReference type="Proteomes" id="UP001066276"/>
    </source>
</evidence>
<gene>
    <name evidence="1" type="ORF">NDU88_005102</name>
</gene>
<proteinExistence type="predicted"/>
<reference evidence="1" key="1">
    <citation type="journal article" date="2022" name="bioRxiv">
        <title>Sequencing and chromosome-scale assembly of the giantPleurodeles waltlgenome.</title>
        <authorList>
            <person name="Brown T."/>
            <person name="Elewa A."/>
            <person name="Iarovenko S."/>
            <person name="Subramanian E."/>
            <person name="Araus A.J."/>
            <person name="Petzold A."/>
            <person name="Susuki M."/>
            <person name="Suzuki K.-i.T."/>
            <person name="Hayashi T."/>
            <person name="Toyoda A."/>
            <person name="Oliveira C."/>
            <person name="Osipova E."/>
            <person name="Leigh N.D."/>
            <person name="Simon A."/>
            <person name="Yun M.H."/>
        </authorList>
    </citation>
    <scope>NUCLEOTIDE SEQUENCE</scope>
    <source>
        <strain evidence="1">20211129_DDA</strain>
        <tissue evidence="1">Liver</tissue>
    </source>
</reference>
<sequence>MSSAICGVRSGPPINGEREELDPLRSELLSLRFIFKVTLAAPGAVVTAYPFSHGISGASFHFPKAAFPPLRPDAITVFTRALSNSTASQSCLLWHWGLARPTGKKVFKAHALYSSGLHSHPSGLMR</sequence>
<organism evidence="1 2">
    <name type="scientific">Pleurodeles waltl</name>
    <name type="common">Iberian ribbed newt</name>
    <dbReference type="NCBI Taxonomy" id="8319"/>
    <lineage>
        <taxon>Eukaryota</taxon>
        <taxon>Metazoa</taxon>
        <taxon>Chordata</taxon>
        <taxon>Craniata</taxon>
        <taxon>Vertebrata</taxon>
        <taxon>Euteleostomi</taxon>
        <taxon>Amphibia</taxon>
        <taxon>Batrachia</taxon>
        <taxon>Caudata</taxon>
        <taxon>Salamandroidea</taxon>
        <taxon>Salamandridae</taxon>
        <taxon>Pleurodelinae</taxon>
        <taxon>Pleurodeles</taxon>
    </lineage>
</organism>